<keyword evidence="4" id="KW-0249">Electron transport</keyword>
<dbReference type="PANTHER" id="PTHR33751">
    <property type="entry name" value="CBB3-TYPE CYTOCHROME C OXIDASE SUBUNIT FIXP"/>
    <property type="match status" value="1"/>
</dbReference>
<feature type="transmembrane region" description="Helical" evidence="6">
    <location>
        <begin position="557"/>
        <end position="575"/>
    </location>
</feature>
<dbReference type="PROSITE" id="PS51007">
    <property type="entry name" value="CYTC"/>
    <property type="match status" value="2"/>
</dbReference>
<keyword evidence="6" id="KW-0812">Transmembrane</keyword>
<evidence type="ECO:0000259" key="7">
    <source>
        <dbReference type="PROSITE" id="PS51007"/>
    </source>
</evidence>
<dbReference type="SUPFAM" id="SSF46626">
    <property type="entry name" value="Cytochrome c"/>
    <property type="match status" value="2"/>
</dbReference>
<accession>A0A3B1D492</accession>
<dbReference type="AlphaFoldDB" id="A0A3B1D492"/>
<dbReference type="Pfam" id="PF00034">
    <property type="entry name" value="Cytochrom_C"/>
    <property type="match status" value="1"/>
</dbReference>
<dbReference type="GO" id="GO:0020037">
    <property type="term" value="F:heme binding"/>
    <property type="evidence" value="ECO:0007669"/>
    <property type="project" value="InterPro"/>
</dbReference>
<dbReference type="GO" id="GO:0046872">
    <property type="term" value="F:metal ion binding"/>
    <property type="evidence" value="ECO:0007669"/>
    <property type="project" value="UniProtKB-KW"/>
</dbReference>
<evidence type="ECO:0000256" key="5">
    <source>
        <dbReference type="ARBA" id="ARBA00023004"/>
    </source>
</evidence>
<evidence type="ECO:0000256" key="6">
    <source>
        <dbReference type="SAM" id="Phobius"/>
    </source>
</evidence>
<reference evidence="8" key="1">
    <citation type="submission" date="2018-06" db="EMBL/GenBank/DDBJ databases">
        <authorList>
            <person name="Zhirakovskaya E."/>
        </authorList>
    </citation>
    <scope>NUCLEOTIDE SEQUENCE</scope>
</reference>
<name>A0A3B1D492_9ZZZZ</name>
<evidence type="ECO:0000256" key="4">
    <source>
        <dbReference type="ARBA" id="ARBA00022982"/>
    </source>
</evidence>
<dbReference type="Gene3D" id="2.60.40.1190">
    <property type="match status" value="1"/>
</dbReference>
<keyword evidence="2" id="KW-0349">Heme</keyword>
<dbReference type="PANTHER" id="PTHR33751:SF1">
    <property type="entry name" value="CBB3-TYPE CYTOCHROME C OXIDASE SUBUNIT FIXP"/>
    <property type="match status" value="1"/>
</dbReference>
<evidence type="ECO:0000256" key="1">
    <source>
        <dbReference type="ARBA" id="ARBA00022448"/>
    </source>
</evidence>
<dbReference type="InterPro" id="IPR036909">
    <property type="entry name" value="Cyt_c-like_dom_sf"/>
</dbReference>
<keyword evidence="6" id="KW-0472">Membrane</keyword>
<proteinExistence type="predicted"/>
<keyword evidence="6" id="KW-1133">Transmembrane helix</keyword>
<evidence type="ECO:0000256" key="3">
    <source>
        <dbReference type="ARBA" id="ARBA00022723"/>
    </source>
</evidence>
<evidence type="ECO:0000256" key="2">
    <source>
        <dbReference type="ARBA" id="ARBA00022617"/>
    </source>
</evidence>
<feature type="domain" description="Cytochrome c" evidence="7">
    <location>
        <begin position="184"/>
        <end position="283"/>
    </location>
</feature>
<evidence type="ECO:0000313" key="8">
    <source>
        <dbReference type="EMBL" id="VAX30798.1"/>
    </source>
</evidence>
<dbReference type="InterPro" id="IPR009056">
    <property type="entry name" value="Cyt_c-like_dom"/>
</dbReference>
<dbReference type="GO" id="GO:0009055">
    <property type="term" value="F:electron transfer activity"/>
    <property type="evidence" value="ECO:0007669"/>
    <property type="project" value="InterPro"/>
</dbReference>
<keyword evidence="3" id="KW-0479">Metal-binding</keyword>
<keyword evidence="1" id="KW-0813">Transport</keyword>
<organism evidence="8">
    <name type="scientific">hydrothermal vent metagenome</name>
    <dbReference type="NCBI Taxonomy" id="652676"/>
    <lineage>
        <taxon>unclassified sequences</taxon>
        <taxon>metagenomes</taxon>
        <taxon>ecological metagenomes</taxon>
    </lineage>
</organism>
<dbReference type="InterPro" id="IPR050597">
    <property type="entry name" value="Cytochrome_c_Oxidase_Subunit"/>
</dbReference>
<dbReference type="EMBL" id="UOGF01000065">
    <property type="protein sequence ID" value="VAX30798.1"/>
    <property type="molecule type" value="Genomic_DNA"/>
</dbReference>
<protein>
    <recommendedName>
        <fullName evidence="7">Cytochrome c domain-containing protein</fullName>
    </recommendedName>
</protein>
<dbReference type="InterPro" id="IPR019020">
    <property type="entry name" value="Cyt-c552/DMSO_Rdtase_haem-bd"/>
</dbReference>
<feature type="domain" description="Cytochrome c" evidence="7">
    <location>
        <begin position="62"/>
        <end position="157"/>
    </location>
</feature>
<dbReference type="Pfam" id="PF13442">
    <property type="entry name" value="Cytochrome_CBB3"/>
    <property type="match status" value="1"/>
</dbReference>
<sequence length="591" mass="66071">MMHKIKRAKSKVVQKGLGFGVSVVAAALIFGAASSASAQKFKIGTAPLEPKPGVYKPGTIPGNIEAGKAVYFRKCVWCHGPDGAGDGPSAIRLVTKPRNFNQGTFKIRHTGSGELPTDEDLFNSVTHGLSGSVMPPWGKLLKKVEIENVVSFIKKELVKDREFDDPDEEITVISYGTQIPSSPESIELGKEVYMNKAKCVECHGVLGKGNGNLTQRDDWGFPIFPANLTKPWNLRGNRRDPYNPRNIFREVSTGLNGTPMPSFAEELTEDERWHVANFVVSLTDVVRPMDPETNKPMFGFVIKSKFIEEGGLPSAPEDEAWNILEPQYVAMASQIIQPPRHFIRTIDDIRVRSLFNDKDIVFLLEWDDRTESHRDANGEATYDFKRLSSLAFPAINTTQYTHENDREKGPLKGVNPEPEGVYNDGIALQFPQVWETLGAPLKPYFIHGDEKHGVDLWKWQSDGTVEEIAGHGIDALEVREDQNLKIVYSKWADGRWQLILKRALLTEDKEKSAQLVSGKNIPMTFFAWDGDAGETGGRMALSTFYYLMMEPPVPQTVYIVPPIVFFVFVGLLCWARSAAIQYKKDHEGEEG</sequence>
<keyword evidence="5" id="KW-0408">Iron</keyword>
<dbReference type="Gene3D" id="1.10.760.10">
    <property type="entry name" value="Cytochrome c-like domain"/>
    <property type="match status" value="2"/>
</dbReference>
<dbReference type="Pfam" id="PF09459">
    <property type="entry name" value="EB_dh"/>
    <property type="match status" value="1"/>
</dbReference>
<gene>
    <name evidence="8" type="ORF">MNBD_NITROSPIRAE01-1795</name>
</gene>